<dbReference type="AlphaFoldDB" id="A0A2X2IDK0"/>
<reference evidence="2 3" key="1">
    <citation type="submission" date="2018-06" db="EMBL/GenBank/DDBJ databases">
        <authorList>
            <consortium name="Pathogen Informatics"/>
            <person name="Doyle S."/>
        </authorList>
    </citation>
    <scope>NUCLEOTIDE SEQUENCE [LARGE SCALE GENOMIC DNA]</scope>
    <source>
        <strain evidence="2 3">NCTC4837</strain>
    </source>
</reference>
<name>A0A2X2IDK0_SHIDY</name>
<accession>A0A2X2IDK0</accession>
<protein>
    <submittedName>
        <fullName evidence="2">Uncharacterized protein</fullName>
    </submittedName>
</protein>
<keyword evidence="1" id="KW-0812">Transmembrane</keyword>
<evidence type="ECO:0000256" key="1">
    <source>
        <dbReference type="SAM" id="Phobius"/>
    </source>
</evidence>
<keyword evidence="1" id="KW-1133">Transmembrane helix</keyword>
<evidence type="ECO:0000313" key="3">
    <source>
        <dbReference type="Proteomes" id="UP000251082"/>
    </source>
</evidence>
<feature type="transmembrane region" description="Helical" evidence="1">
    <location>
        <begin position="58"/>
        <end position="74"/>
    </location>
</feature>
<feature type="transmembrane region" description="Helical" evidence="1">
    <location>
        <begin position="28"/>
        <end position="49"/>
    </location>
</feature>
<dbReference type="EMBL" id="UAUQ01000015">
    <property type="protein sequence ID" value="SPZ80157.1"/>
    <property type="molecule type" value="Genomic_DNA"/>
</dbReference>
<dbReference type="Proteomes" id="UP000251082">
    <property type="component" value="Unassembled WGS sequence"/>
</dbReference>
<evidence type="ECO:0000313" key="2">
    <source>
        <dbReference type="EMBL" id="SPZ80157.1"/>
    </source>
</evidence>
<organism evidence="2 3">
    <name type="scientific">Shigella dysenteriae</name>
    <dbReference type="NCBI Taxonomy" id="622"/>
    <lineage>
        <taxon>Bacteria</taxon>
        <taxon>Pseudomonadati</taxon>
        <taxon>Pseudomonadota</taxon>
        <taxon>Gammaproteobacteria</taxon>
        <taxon>Enterobacterales</taxon>
        <taxon>Enterobacteriaceae</taxon>
        <taxon>Shigella</taxon>
    </lineage>
</organism>
<sequence length="76" mass="8762">MHSVLGTMMPEICEAPHLPVFPFLYHSALYLIGWDVFITFIVFFMIVFASSVVRHGKLVLWVVSLSLVNCLFLFRN</sequence>
<proteinExistence type="predicted"/>
<gene>
    <name evidence="2" type="ORF">NCTC4837_04900</name>
</gene>
<keyword evidence="1" id="KW-0472">Membrane</keyword>